<accession>A0A9W7ZMG8</accession>
<gene>
    <name evidence="1" type="ORF">IWQ60_011821</name>
</gene>
<dbReference type="EMBL" id="JANBPT010001454">
    <property type="protein sequence ID" value="KAJ1907644.1"/>
    <property type="molecule type" value="Genomic_DNA"/>
</dbReference>
<dbReference type="PROSITE" id="PS51257">
    <property type="entry name" value="PROKAR_LIPOPROTEIN"/>
    <property type="match status" value="1"/>
</dbReference>
<reference evidence="1" key="1">
    <citation type="submission" date="2022-07" db="EMBL/GenBank/DDBJ databases">
        <title>Phylogenomic reconstructions and comparative analyses of Kickxellomycotina fungi.</title>
        <authorList>
            <person name="Reynolds N.K."/>
            <person name="Stajich J.E."/>
            <person name="Barry K."/>
            <person name="Grigoriev I.V."/>
            <person name="Crous P."/>
            <person name="Smith M.E."/>
        </authorList>
    </citation>
    <scope>NUCLEOTIDE SEQUENCE</scope>
    <source>
        <strain evidence="1">RSA 861</strain>
    </source>
</reference>
<dbReference type="Proteomes" id="UP001150569">
    <property type="component" value="Unassembled WGS sequence"/>
</dbReference>
<evidence type="ECO:0000313" key="2">
    <source>
        <dbReference type="Proteomes" id="UP001150569"/>
    </source>
</evidence>
<name>A0A9W7ZMG8_9FUNG</name>
<dbReference type="AlphaFoldDB" id="A0A9W7ZMG8"/>
<proteinExistence type="predicted"/>
<protein>
    <submittedName>
        <fullName evidence="1">Uncharacterized protein</fullName>
    </submittedName>
</protein>
<organism evidence="1 2">
    <name type="scientific">Tieghemiomyces parasiticus</name>
    <dbReference type="NCBI Taxonomy" id="78921"/>
    <lineage>
        <taxon>Eukaryota</taxon>
        <taxon>Fungi</taxon>
        <taxon>Fungi incertae sedis</taxon>
        <taxon>Zoopagomycota</taxon>
        <taxon>Kickxellomycotina</taxon>
        <taxon>Dimargaritomycetes</taxon>
        <taxon>Dimargaritales</taxon>
        <taxon>Dimargaritaceae</taxon>
        <taxon>Tieghemiomyces</taxon>
    </lineage>
</organism>
<sequence>MRDETGIPPAIGSLACRIQDKVDRPLLVRVSSAALQNPDIGIALTPFEAINSDDCRTISNLQPTTDGLVGPDYQLTLTPQRTPAAIHRQIATCIAQTDESSALVDFDDHLTQGTGDWLENTAYWQMVEDRGSN</sequence>
<keyword evidence="2" id="KW-1185">Reference proteome</keyword>
<evidence type="ECO:0000313" key="1">
    <source>
        <dbReference type="EMBL" id="KAJ1907644.1"/>
    </source>
</evidence>
<comment type="caution">
    <text evidence="1">The sequence shown here is derived from an EMBL/GenBank/DDBJ whole genome shotgun (WGS) entry which is preliminary data.</text>
</comment>